<reference evidence="6" key="1">
    <citation type="submission" date="2020-06" db="EMBL/GenBank/DDBJ databases">
        <authorList>
            <consortium name="Wellcome Sanger Institute Data Sharing"/>
        </authorList>
    </citation>
    <scope>NUCLEOTIDE SEQUENCE [LARGE SCALE GENOMIC DNA]</scope>
</reference>
<keyword evidence="1" id="KW-0479">Metal-binding</keyword>
<dbReference type="SUPFAM" id="SSF57850">
    <property type="entry name" value="RING/U-box"/>
    <property type="match status" value="1"/>
</dbReference>
<evidence type="ECO:0000256" key="2">
    <source>
        <dbReference type="ARBA" id="ARBA00022771"/>
    </source>
</evidence>
<dbReference type="AlphaFoldDB" id="A0A8C5DRT0"/>
<dbReference type="Pfam" id="PF13920">
    <property type="entry name" value="zf-C3HC4_3"/>
    <property type="match status" value="1"/>
</dbReference>
<feature type="domain" description="RING-type" evidence="5">
    <location>
        <begin position="22"/>
        <end position="59"/>
    </location>
</feature>
<dbReference type="PANTHER" id="PTHR12183">
    <property type="entry name" value="MITOCHONDRIAL UBIQUITIN LIGASE ACTIVATOR OF NFKB 1"/>
    <property type="match status" value="1"/>
</dbReference>
<dbReference type="InterPro" id="IPR001841">
    <property type="entry name" value="Znf_RING"/>
</dbReference>
<evidence type="ECO:0000256" key="3">
    <source>
        <dbReference type="ARBA" id="ARBA00022833"/>
    </source>
</evidence>
<proteinExistence type="predicted"/>
<evidence type="ECO:0000313" key="6">
    <source>
        <dbReference type="Ensembl" id="ENSGWIP00000010905.1"/>
    </source>
</evidence>
<name>A0A8C5DRT0_GOUWI</name>
<dbReference type="Ensembl" id="ENSGWIT00000012123.1">
    <property type="protein sequence ID" value="ENSGWIP00000010905.1"/>
    <property type="gene ID" value="ENSGWIG00000006398.1"/>
</dbReference>
<dbReference type="Proteomes" id="UP000694680">
    <property type="component" value="Chromosome 17"/>
</dbReference>
<evidence type="ECO:0000313" key="7">
    <source>
        <dbReference type="Proteomes" id="UP000694680"/>
    </source>
</evidence>
<sequence>MGEPLNATGLQDGQDNQPDNTCVICLDQPRNCVLLYCGHVCCCFRCYQALPQPRCPICRQAIIRVATLYHA</sequence>
<evidence type="ECO:0000256" key="1">
    <source>
        <dbReference type="ARBA" id="ARBA00022723"/>
    </source>
</evidence>
<evidence type="ECO:0000259" key="5">
    <source>
        <dbReference type="PROSITE" id="PS50089"/>
    </source>
</evidence>
<dbReference type="GO" id="GO:0008270">
    <property type="term" value="F:zinc ion binding"/>
    <property type="evidence" value="ECO:0007669"/>
    <property type="project" value="UniProtKB-KW"/>
</dbReference>
<dbReference type="InterPro" id="IPR013083">
    <property type="entry name" value="Znf_RING/FYVE/PHD"/>
</dbReference>
<reference evidence="6" key="3">
    <citation type="submission" date="2025-09" db="UniProtKB">
        <authorList>
            <consortium name="Ensembl"/>
        </authorList>
    </citation>
    <scope>IDENTIFICATION</scope>
</reference>
<evidence type="ECO:0000256" key="4">
    <source>
        <dbReference type="PROSITE-ProRule" id="PRU00175"/>
    </source>
</evidence>
<dbReference type="InterPro" id="IPR051652">
    <property type="entry name" value="MDM2_MDM4_MUL1"/>
</dbReference>
<dbReference type="PANTHER" id="PTHR12183:SF6">
    <property type="entry name" value="RING-TYPE E3 UBIQUITIN TRANSFERASE"/>
    <property type="match status" value="1"/>
</dbReference>
<dbReference type="GO" id="GO:0004842">
    <property type="term" value="F:ubiquitin-protein transferase activity"/>
    <property type="evidence" value="ECO:0007669"/>
    <property type="project" value="TreeGrafter"/>
</dbReference>
<keyword evidence="2 4" id="KW-0863">Zinc-finger</keyword>
<dbReference type="GO" id="GO:0016567">
    <property type="term" value="P:protein ubiquitination"/>
    <property type="evidence" value="ECO:0007669"/>
    <property type="project" value="TreeGrafter"/>
</dbReference>
<dbReference type="Gene3D" id="3.30.40.10">
    <property type="entry name" value="Zinc/RING finger domain, C3HC4 (zinc finger)"/>
    <property type="match status" value="1"/>
</dbReference>
<reference evidence="6" key="2">
    <citation type="submission" date="2025-08" db="UniProtKB">
        <authorList>
            <consortium name="Ensembl"/>
        </authorList>
    </citation>
    <scope>IDENTIFICATION</scope>
</reference>
<accession>A0A8C5DRT0</accession>
<keyword evidence="7" id="KW-1185">Reference proteome</keyword>
<keyword evidence="3" id="KW-0862">Zinc</keyword>
<protein>
    <recommendedName>
        <fullName evidence="5">RING-type domain-containing protein</fullName>
    </recommendedName>
</protein>
<dbReference type="PROSITE" id="PS50089">
    <property type="entry name" value="ZF_RING_2"/>
    <property type="match status" value="1"/>
</dbReference>
<organism evidence="6 7">
    <name type="scientific">Gouania willdenowi</name>
    <name type="common">Blunt-snouted clingfish</name>
    <name type="synonym">Lepadogaster willdenowi</name>
    <dbReference type="NCBI Taxonomy" id="441366"/>
    <lineage>
        <taxon>Eukaryota</taxon>
        <taxon>Metazoa</taxon>
        <taxon>Chordata</taxon>
        <taxon>Craniata</taxon>
        <taxon>Vertebrata</taxon>
        <taxon>Euteleostomi</taxon>
        <taxon>Actinopterygii</taxon>
        <taxon>Neopterygii</taxon>
        <taxon>Teleostei</taxon>
        <taxon>Neoteleostei</taxon>
        <taxon>Acanthomorphata</taxon>
        <taxon>Ovalentaria</taxon>
        <taxon>Blenniimorphae</taxon>
        <taxon>Blenniiformes</taxon>
        <taxon>Gobiesocoidei</taxon>
        <taxon>Gobiesocidae</taxon>
        <taxon>Gobiesocinae</taxon>
        <taxon>Gouania</taxon>
    </lineage>
</organism>